<proteinExistence type="predicted"/>
<feature type="compositionally biased region" description="Basic residues" evidence="1">
    <location>
        <begin position="151"/>
        <end position="162"/>
    </location>
</feature>
<feature type="compositionally biased region" description="Basic residues" evidence="1">
    <location>
        <begin position="170"/>
        <end position="190"/>
    </location>
</feature>
<reference evidence="2 3" key="1">
    <citation type="submission" date="2023-01" db="EMBL/GenBank/DDBJ databases">
        <title>Genomes from the Australian National Cyanobacteria Reference Collection.</title>
        <authorList>
            <person name="Willis A."/>
            <person name="Lee E.M.F."/>
        </authorList>
    </citation>
    <scope>NUCLEOTIDE SEQUENCE [LARGE SCALE GENOMIC DNA]</scope>
    <source>
        <strain evidence="2 3">CS-549</strain>
    </source>
</reference>
<dbReference type="EMBL" id="JAQMTI010000139">
    <property type="protein sequence ID" value="MDB9442007.1"/>
    <property type="molecule type" value="Genomic_DNA"/>
</dbReference>
<evidence type="ECO:0000313" key="3">
    <source>
        <dbReference type="Proteomes" id="UP001211711"/>
    </source>
</evidence>
<comment type="caution">
    <text evidence="2">The sequence shown here is derived from an EMBL/GenBank/DDBJ whole genome shotgun (WGS) entry which is preliminary data.</text>
</comment>
<gene>
    <name evidence="2" type="ORF">PN497_11635</name>
</gene>
<accession>A0ABT4ZRI3</accession>
<organism evidence="2 3">
    <name type="scientific">Sphaerospermopsis kisseleviana CS-549</name>
    <dbReference type="NCBI Taxonomy" id="3021783"/>
    <lineage>
        <taxon>Bacteria</taxon>
        <taxon>Bacillati</taxon>
        <taxon>Cyanobacteriota</taxon>
        <taxon>Cyanophyceae</taxon>
        <taxon>Nostocales</taxon>
        <taxon>Aphanizomenonaceae</taxon>
        <taxon>Sphaerospermopsis</taxon>
        <taxon>Sphaerospermopsis kisseleviana</taxon>
    </lineage>
</organism>
<keyword evidence="3" id="KW-1185">Reference proteome</keyword>
<feature type="non-terminal residue" evidence="2">
    <location>
        <position position="452"/>
    </location>
</feature>
<dbReference type="Proteomes" id="UP001211711">
    <property type="component" value="Unassembled WGS sequence"/>
</dbReference>
<evidence type="ECO:0000313" key="2">
    <source>
        <dbReference type="EMBL" id="MDB9442007.1"/>
    </source>
</evidence>
<name>A0ABT4ZRI3_9CYAN</name>
<feature type="region of interest" description="Disordered" evidence="1">
    <location>
        <begin position="144"/>
        <end position="212"/>
    </location>
</feature>
<sequence length="452" mass="50782">MQIIQSLLGTQVHTLGQKSYLGFHHQNNNFQHNTFQHNNFIQPLVISKPLLTPSRLFLNRKRQPFIDTLITDNYSDHDYLGNLDMDSDFPEMELANYDSITPENRTDIITDTKFNLGNISHLLQTQIANNNLSGLSDDILPEVTIQPQTKTTRKTQKQKSQKKTSSAKTQPKKTQPKKTTKSSTTKKVKQVKVTQVIDESANHPPTAEENLNSLITDNPQSEILNLFKLTDNFTDSSPFIQQPTTSENLINSENLVNLDNNIIDGNVSNINSNNLDNNSTLSEQITDDEPQVITDLPSNLITGFNESDIIEIGEISIQAREQDRETDGINNTINSINSASSEFSILENQTSNIEEEINIFNNNNNFTNHQPTIVSKTPEDVDILDINVNENSIQREVEDENVNTSEAISSLPDIQLNSSEANNQITSENQTSEITEFITEENTEITPVTPKT</sequence>
<evidence type="ECO:0000256" key="1">
    <source>
        <dbReference type="SAM" id="MobiDB-lite"/>
    </source>
</evidence>
<protein>
    <submittedName>
        <fullName evidence="2">Uncharacterized protein</fullName>
    </submittedName>
</protein>